<dbReference type="Proteomes" id="UP000199622">
    <property type="component" value="Unassembled WGS sequence"/>
</dbReference>
<evidence type="ECO:0000256" key="2">
    <source>
        <dbReference type="ARBA" id="ARBA00022475"/>
    </source>
</evidence>
<dbReference type="Gene3D" id="2.60.40.3710">
    <property type="match status" value="1"/>
</dbReference>
<dbReference type="PANTHER" id="PTHR30582:SF2">
    <property type="entry name" value="L,D-TRANSPEPTIDASE YCIB-RELATED"/>
    <property type="match status" value="1"/>
</dbReference>
<dbReference type="GO" id="GO:0008360">
    <property type="term" value="P:regulation of cell shape"/>
    <property type="evidence" value="ECO:0007669"/>
    <property type="project" value="UniProtKB-UniRule"/>
</dbReference>
<keyword evidence="11 13" id="KW-0961">Cell wall biogenesis/degradation</keyword>
<feature type="signal peptide" evidence="14">
    <location>
        <begin position="1"/>
        <end position="22"/>
    </location>
</feature>
<evidence type="ECO:0000256" key="11">
    <source>
        <dbReference type="ARBA" id="ARBA00023316"/>
    </source>
</evidence>
<accession>A0A1H4QG25</accession>
<dbReference type="GO" id="GO:0071555">
    <property type="term" value="P:cell wall organization"/>
    <property type="evidence" value="ECO:0007669"/>
    <property type="project" value="UniProtKB-UniRule"/>
</dbReference>
<evidence type="ECO:0000256" key="12">
    <source>
        <dbReference type="ARBA" id="ARBA00060592"/>
    </source>
</evidence>
<protein>
    <submittedName>
        <fullName evidence="16">Lipoprotein-anchoring transpeptidase ErfK/SrfK</fullName>
    </submittedName>
</protein>
<keyword evidence="10" id="KW-0012">Acyltransferase</keyword>
<feature type="active site" description="Proton donor/acceptor" evidence="13">
    <location>
        <position position="331"/>
    </location>
</feature>
<evidence type="ECO:0000256" key="7">
    <source>
        <dbReference type="ARBA" id="ARBA00023136"/>
    </source>
</evidence>
<feature type="active site" description="Nucleophile" evidence="13">
    <location>
        <position position="349"/>
    </location>
</feature>
<evidence type="ECO:0000256" key="13">
    <source>
        <dbReference type="PROSITE-ProRule" id="PRU01373"/>
    </source>
</evidence>
<dbReference type="Pfam" id="PF03734">
    <property type="entry name" value="YkuD"/>
    <property type="match status" value="1"/>
</dbReference>
<dbReference type="Gene3D" id="2.60.40.3780">
    <property type="match status" value="1"/>
</dbReference>
<name>A0A1H4QG25_9PSEU</name>
<dbReference type="CDD" id="cd13432">
    <property type="entry name" value="LDT_IgD_like_2"/>
    <property type="match status" value="1"/>
</dbReference>
<comment type="pathway">
    <text evidence="1 13">Cell wall biogenesis; peptidoglycan biosynthesis.</text>
</comment>
<sequence>MLPKKILLSVAGILAGALLLSACSSGDDGGSPAGGALSSGPASASDTPVAVTFDPAGGSAVNPATPIVVKAANGKLLDVTVTNPAKGKTVAGKLAADGSSWTSTEPLGYGATYKIVAHAQGANGKPVEQDNQITTLSPKKQANANLIPAPSAVASTGVGVGQPIVFSFGKIAVKNKAAVEKALTVESTPKQEGGWYWIDDSNVHYRPKEYWQAGTTLKVTAKIYGVDFGGGVFGAEDRTETYKVHDSWIAKADGNSEQMQIFHNGAMVKSMPISMGKDATPTHLGAHVISDKQANYTMDSCTYGVCPPDPKAYRSNEKWSERISNDGEFVHENPNSVSQQGSSNVSHGCINLNDANAQWFFQNMGLGDVVEVTNSGGPQLPVWDLYGDWSKSWTDWQAGSAIE</sequence>
<evidence type="ECO:0000313" key="16">
    <source>
        <dbReference type="EMBL" id="SEC18596.1"/>
    </source>
</evidence>
<dbReference type="AlphaFoldDB" id="A0A1H4QG25"/>
<dbReference type="PROSITE" id="PS51257">
    <property type="entry name" value="PROKAR_LIPOPROTEIN"/>
    <property type="match status" value="1"/>
</dbReference>
<dbReference type="SUPFAM" id="SSF141523">
    <property type="entry name" value="L,D-transpeptidase catalytic domain-like"/>
    <property type="match status" value="1"/>
</dbReference>
<dbReference type="InterPro" id="IPR050979">
    <property type="entry name" value="LD-transpeptidase"/>
</dbReference>
<keyword evidence="7" id="KW-0472">Membrane</keyword>
<dbReference type="CDD" id="cd16913">
    <property type="entry name" value="YkuD_like"/>
    <property type="match status" value="1"/>
</dbReference>
<dbReference type="GO" id="GO:0071972">
    <property type="term" value="F:peptidoglycan L,D-transpeptidase activity"/>
    <property type="evidence" value="ECO:0007669"/>
    <property type="project" value="TreeGrafter"/>
</dbReference>
<dbReference type="Gene3D" id="2.40.440.10">
    <property type="entry name" value="L,D-transpeptidase catalytic domain-like"/>
    <property type="match status" value="1"/>
</dbReference>
<feature type="domain" description="L,D-TPase catalytic" evidence="15">
    <location>
        <begin position="248"/>
        <end position="373"/>
    </location>
</feature>
<dbReference type="PROSITE" id="PS52029">
    <property type="entry name" value="LD_TPASE"/>
    <property type="match status" value="1"/>
</dbReference>
<dbReference type="Pfam" id="PF17964">
    <property type="entry name" value="Big_10"/>
    <property type="match status" value="1"/>
</dbReference>
<keyword evidence="17" id="KW-1185">Reference proteome</keyword>
<dbReference type="EMBL" id="FNSO01000004">
    <property type="protein sequence ID" value="SEC18596.1"/>
    <property type="molecule type" value="Genomic_DNA"/>
</dbReference>
<dbReference type="InterPro" id="IPR041280">
    <property type="entry name" value="Big_10"/>
</dbReference>
<proteinExistence type="predicted"/>
<evidence type="ECO:0000256" key="6">
    <source>
        <dbReference type="ARBA" id="ARBA00022984"/>
    </source>
</evidence>
<dbReference type="GO" id="GO:0016746">
    <property type="term" value="F:acyltransferase activity"/>
    <property type="evidence" value="ECO:0007669"/>
    <property type="project" value="UniProtKB-KW"/>
</dbReference>
<keyword evidence="2" id="KW-1003">Cell membrane</keyword>
<dbReference type="GO" id="GO:0018104">
    <property type="term" value="P:peptidoglycan-protein cross-linking"/>
    <property type="evidence" value="ECO:0007669"/>
    <property type="project" value="TreeGrafter"/>
</dbReference>
<evidence type="ECO:0000256" key="10">
    <source>
        <dbReference type="ARBA" id="ARBA00023315"/>
    </source>
</evidence>
<dbReference type="InterPro" id="IPR005490">
    <property type="entry name" value="LD_TPept_cat_dom"/>
</dbReference>
<evidence type="ECO:0000256" key="1">
    <source>
        <dbReference type="ARBA" id="ARBA00004752"/>
    </source>
</evidence>
<organism evidence="16 17">
    <name type="scientific">Amycolatopsis tolypomycina</name>
    <dbReference type="NCBI Taxonomy" id="208445"/>
    <lineage>
        <taxon>Bacteria</taxon>
        <taxon>Bacillati</taxon>
        <taxon>Actinomycetota</taxon>
        <taxon>Actinomycetes</taxon>
        <taxon>Pseudonocardiales</taxon>
        <taxon>Pseudonocardiaceae</taxon>
        <taxon>Amycolatopsis</taxon>
    </lineage>
</organism>
<dbReference type="InterPro" id="IPR038063">
    <property type="entry name" value="Transpep_catalytic_dom"/>
</dbReference>
<evidence type="ECO:0000256" key="14">
    <source>
        <dbReference type="SAM" id="SignalP"/>
    </source>
</evidence>
<evidence type="ECO:0000256" key="5">
    <source>
        <dbReference type="ARBA" id="ARBA00022960"/>
    </source>
</evidence>
<keyword evidence="9 16" id="KW-0449">Lipoprotein</keyword>
<dbReference type="RefSeq" id="WP_208613290.1">
    <property type="nucleotide sequence ID" value="NZ_FNSO01000004.1"/>
</dbReference>
<dbReference type="UniPathway" id="UPA00219"/>
<evidence type="ECO:0000256" key="3">
    <source>
        <dbReference type="ARBA" id="ARBA00022679"/>
    </source>
</evidence>
<keyword evidence="5 13" id="KW-0133">Cell shape</keyword>
<keyword evidence="8" id="KW-0564">Palmitate</keyword>
<evidence type="ECO:0000259" key="15">
    <source>
        <dbReference type="PROSITE" id="PS52029"/>
    </source>
</evidence>
<dbReference type="PANTHER" id="PTHR30582">
    <property type="entry name" value="L,D-TRANSPEPTIDASE"/>
    <property type="match status" value="1"/>
</dbReference>
<dbReference type="STRING" id="208445.SAMN04489727_2876"/>
<reference evidence="17" key="1">
    <citation type="submission" date="2016-10" db="EMBL/GenBank/DDBJ databases">
        <authorList>
            <person name="Varghese N."/>
            <person name="Submissions S."/>
        </authorList>
    </citation>
    <scope>NUCLEOTIDE SEQUENCE [LARGE SCALE GENOMIC DNA]</scope>
    <source>
        <strain evidence="17">DSM 44544</strain>
    </source>
</reference>
<dbReference type="GO" id="GO:0005576">
    <property type="term" value="C:extracellular region"/>
    <property type="evidence" value="ECO:0007669"/>
    <property type="project" value="TreeGrafter"/>
</dbReference>
<comment type="pathway">
    <text evidence="12">Glycan biosynthesis.</text>
</comment>
<feature type="chain" id="PRO_5038508567" evidence="14">
    <location>
        <begin position="23"/>
        <end position="403"/>
    </location>
</feature>
<keyword evidence="4 14" id="KW-0732">Signal</keyword>
<dbReference type="FunFam" id="2.40.440.10:FF:000005">
    <property type="entry name" value="L,D-transpeptidase 2"/>
    <property type="match status" value="1"/>
</dbReference>
<evidence type="ECO:0000256" key="8">
    <source>
        <dbReference type="ARBA" id="ARBA00023139"/>
    </source>
</evidence>
<keyword evidence="3" id="KW-0808">Transferase</keyword>
<evidence type="ECO:0000313" key="17">
    <source>
        <dbReference type="Proteomes" id="UP000199622"/>
    </source>
</evidence>
<evidence type="ECO:0000256" key="4">
    <source>
        <dbReference type="ARBA" id="ARBA00022729"/>
    </source>
</evidence>
<gene>
    <name evidence="16" type="ORF">SAMN04489727_2876</name>
</gene>
<keyword evidence="6 13" id="KW-0573">Peptidoglycan synthesis</keyword>
<evidence type="ECO:0000256" key="9">
    <source>
        <dbReference type="ARBA" id="ARBA00023288"/>
    </source>
</evidence>